<reference evidence="3" key="1">
    <citation type="submission" date="2020-03" db="EMBL/GenBank/DDBJ databases">
        <title>The deep terrestrial virosphere.</title>
        <authorList>
            <person name="Holmfeldt K."/>
            <person name="Nilsson E."/>
            <person name="Simone D."/>
            <person name="Lopez-Fernandez M."/>
            <person name="Wu X."/>
            <person name="de Brujin I."/>
            <person name="Lundin D."/>
            <person name="Andersson A."/>
            <person name="Bertilsson S."/>
            <person name="Dopson M."/>
        </authorList>
    </citation>
    <scope>NUCLEOTIDE SEQUENCE</scope>
    <source>
        <strain evidence="3">MM415A01331</strain>
    </source>
</reference>
<accession>A0A6M3K6B9</accession>
<dbReference type="GO" id="GO:0008270">
    <property type="term" value="F:zinc ion binding"/>
    <property type="evidence" value="ECO:0007669"/>
    <property type="project" value="InterPro"/>
</dbReference>
<dbReference type="CDD" id="cd00085">
    <property type="entry name" value="HNHc"/>
    <property type="match status" value="1"/>
</dbReference>
<feature type="domain" description="Nuclease associated modular" evidence="1">
    <location>
        <begin position="49"/>
        <end position="65"/>
    </location>
</feature>
<evidence type="ECO:0000259" key="1">
    <source>
        <dbReference type="SMART" id="SM00496"/>
    </source>
</evidence>
<gene>
    <name evidence="3" type="ORF">MM415A01331_0012</name>
</gene>
<dbReference type="GO" id="GO:0003677">
    <property type="term" value="F:DNA binding"/>
    <property type="evidence" value="ECO:0007669"/>
    <property type="project" value="InterPro"/>
</dbReference>
<sequence length="213" mass="25112">MKNKCIDCGKEIYKDCKRCKSCSNKEIANRKETKNKLRILLSGTNNPMYGKHHTEETKKRIGLANSGENNFWFGKKRPDFSERLRSNNPNKNGLTEETKLKLSLKAKERFKDPKNHPNYINGKNIRNEKYSDCFDINLKKDIRKRDNYTCQNCNMTEEEHLIVYGFNLTVHHIDYNKQNSVFSNLISLCSSCHMRTNFNRSYWESLLRSNINV</sequence>
<organism evidence="3">
    <name type="scientific">viral metagenome</name>
    <dbReference type="NCBI Taxonomy" id="1070528"/>
    <lineage>
        <taxon>unclassified sequences</taxon>
        <taxon>metagenomes</taxon>
        <taxon>organismal metagenomes</taxon>
    </lineage>
</organism>
<dbReference type="InterPro" id="IPR002711">
    <property type="entry name" value="HNH"/>
</dbReference>
<dbReference type="SMART" id="SM00496">
    <property type="entry name" value="IENR2"/>
    <property type="match status" value="2"/>
</dbReference>
<feature type="domain" description="HNH nuclease" evidence="2">
    <location>
        <begin position="137"/>
        <end position="194"/>
    </location>
</feature>
<dbReference type="EMBL" id="MT142275">
    <property type="protein sequence ID" value="QJA77302.1"/>
    <property type="molecule type" value="Genomic_DNA"/>
</dbReference>
<dbReference type="Pfam" id="PF07460">
    <property type="entry name" value="NUMOD3"/>
    <property type="match status" value="1"/>
</dbReference>
<dbReference type="SMART" id="SM00507">
    <property type="entry name" value="HNHc"/>
    <property type="match status" value="1"/>
</dbReference>
<proteinExistence type="predicted"/>
<dbReference type="InterPro" id="IPR003615">
    <property type="entry name" value="HNH_nuc"/>
</dbReference>
<name>A0A6M3K6B9_9ZZZZ</name>
<dbReference type="GO" id="GO:0004519">
    <property type="term" value="F:endonuclease activity"/>
    <property type="evidence" value="ECO:0007669"/>
    <property type="project" value="InterPro"/>
</dbReference>
<evidence type="ECO:0000259" key="2">
    <source>
        <dbReference type="SMART" id="SM00507"/>
    </source>
</evidence>
<evidence type="ECO:0000313" key="3">
    <source>
        <dbReference type="EMBL" id="QJA77302.1"/>
    </source>
</evidence>
<dbReference type="InterPro" id="IPR003611">
    <property type="entry name" value="NUMOD3"/>
</dbReference>
<evidence type="ECO:0008006" key="4">
    <source>
        <dbReference type="Google" id="ProtNLM"/>
    </source>
</evidence>
<feature type="domain" description="Nuclease associated modular" evidence="1">
    <location>
        <begin position="90"/>
        <end position="106"/>
    </location>
</feature>
<protein>
    <recommendedName>
        <fullName evidence="4">HNH nuclease domain-containing protein</fullName>
    </recommendedName>
</protein>
<dbReference type="AlphaFoldDB" id="A0A6M3K6B9"/>
<dbReference type="SUPFAM" id="SSF64496">
    <property type="entry name" value="DNA-binding domain of intron-encoded endonucleases"/>
    <property type="match status" value="1"/>
</dbReference>
<dbReference type="Pfam" id="PF01844">
    <property type="entry name" value="HNH"/>
    <property type="match status" value="1"/>
</dbReference>